<protein>
    <recommendedName>
        <fullName evidence="2">XPG-I domain-containing protein</fullName>
    </recommendedName>
</protein>
<dbReference type="OrthoDB" id="2959108at2759"/>
<evidence type="ECO:0000313" key="4">
    <source>
        <dbReference type="Proteomes" id="UP000324800"/>
    </source>
</evidence>
<dbReference type="InterPro" id="IPR036279">
    <property type="entry name" value="5-3_exonuclease_C_sf"/>
</dbReference>
<dbReference type="InterPro" id="IPR029060">
    <property type="entry name" value="PIN-like_dom_sf"/>
</dbReference>
<dbReference type="PANTHER" id="PTHR11081">
    <property type="entry name" value="FLAP ENDONUCLEASE FAMILY MEMBER"/>
    <property type="match status" value="1"/>
</dbReference>
<dbReference type="InterPro" id="IPR006086">
    <property type="entry name" value="XPG-I_dom"/>
</dbReference>
<dbReference type="EMBL" id="SNRW01012671">
    <property type="protein sequence ID" value="KAA6373535.1"/>
    <property type="molecule type" value="Genomic_DNA"/>
</dbReference>
<evidence type="ECO:0000256" key="1">
    <source>
        <dbReference type="SAM" id="MobiDB-lite"/>
    </source>
</evidence>
<feature type="non-terminal residue" evidence="3">
    <location>
        <position position="267"/>
    </location>
</feature>
<dbReference type="InterPro" id="IPR008918">
    <property type="entry name" value="HhH2"/>
</dbReference>
<dbReference type="Gene3D" id="3.40.50.1010">
    <property type="entry name" value="5'-nuclease"/>
    <property type="match status" value="1"/>
</dbReference>
<dbReference type="Proteomes" id="UP000324800">
    <property type="component" value="Unassembled WGS sequence"/>
</dbReference>
<dbReference type="Gene3D" id="1.10.150.20">
    <property type="entry name" value="5' to 3' exonuclease, C-terminal subdomain"/>
    <property type="match status" value="1"/>
</dbReference>
<dbReference type="SUPFAM" id="SSF47807">
    <property type="entry name" value="5' to 3' exonuclease, C-terminal subdomain"/>
    <property type="match status" value="1"/>
</dbReference>
<dbReference type="SMART" id="SM00279">
    <property type="entry name" value="HhH2"/>
    <property type="match status" value="1"/>
</dbReference>
<dbReference type="GO" id="GO:0003677">
    <property type="term" value="F:DNA binding"/>
    <property type="evidence" value="ECO:0007669"/>
    <property type="project" value="InterPro"/>
</dbReference>
<comment type="caution">
    <text evidence="3">The sequence shown here is derived from an EMBL/GenBank/DDBJ whole genome shotgun (WGS) entry which is preliminary data.</text>
</comment>
<dbReference type="Pfam" id="PF00867">
    <property type="entry name" value="XPG_I"/>
    <property type="match status" value="1"/>
</dbReference>
<sequence length="267" mass="30587">MLSEGEAEALCVALERMNLVDGIVSEDSDCFAFGAKLVIRGMLQQKSDIYAYSSNDIESYLGLTNKDIISLAQMLGCDYSEPVKGIGLMRALQLILSLHQYKQAIMQSGGDEDEFPDDQLLLIKEWIELHQKNDEDENKDNIDQEKDNDDINLIDKDDNMEENTNEEEEDKDYDNINQIIGKNKNQKSKQNKMQKKINSLKQHPLDQFLHKQLLQLAKHNKIKISKLFPDSEVNDAFIAPKAIPYDFNIQQIIDIEKPFSNGEEDCK</sequence>
<reference evidence="3 4" key="1">
    <citation type="submission" date="2019-03" db="EMBL/GenBank/DDBJ databases">
        <title>Single cell metagenomics reveals metabolic interactions within the superorganism composed of flagellate Streblomastix strix and complex community of Bacteroidetes bacteria on its surface.</title>
        <authorList>
            <person name="Treitli S.C."/>
            <person name="Kolisko M."/>
            <person name="Husnik F."/>
            <person name="Keeling P."/>
            <person name="Hampl V."/>
        </authorList>
    </citation>
    <scope>NUCLEOTIDE SEQUENCE [LARGE SCALE GENOMIC DNA]</scope>
    <source>
        <strain evidence="3">ST1C</strain>
    </source>
</reference>
<name>A0A5J4UUW5_9EUKA</name>
<gene>
    <name evidence="3" type="ORF">EZS28_030938</name>
</gene>
<dbReference type="AlphaFoldDB" id="A0A5J4UUW5"/>
<proteinExistence type="predicted"/>
<accession>A0A5J4UUW5</accession>
<dbReference type="SMART" id="SM00484">
    <property type="entry name" value="XPGI"/>
    <property type="match status" value="1"/>
</dbReference>
<evidence type="ECO:0000313" key="3">
    <source>
        <dbReference type="EMBL" id="KAA6373535.1"/>
    </source>
</evidence>
<dbReference type="PANTHER" id="PTHR11081:SF59">
    <property type="entry name" value="FI23547P1"/>
    <property type="match status" value="1"/>
</dbReference>
<feature type="compositionally biased region" description="Acidic residues" evidence="1">
    <location>
        <begin position="146"/>
        <end position="172"/>
    </location>
</feature>
<dbReference type="InterPro" id="IPR006084">
    <property type="entry name" value="XPG/Rad2"/>
</dbReference>
<feature type="domain" description="XPG-I" evidence="2">
    <location>
        <begin position="5"/>
        <end position="63"/>
    </location>
</feature>
<dbReference type="PRINTS" id="PR00853">
    <property type="entry name" value="XPGRADSUPER"/>
</dbReference>
<evidence type="ECO:0000259" key="2">
    <source>
        <dbReference type="SMART" id="SM00484"/>
    </source>
</evidence>
<organism evidence="3 4">
    <name type="scientific">Streblomastix strix</name>
    <dbReference type="NCBI Taxonomy" id="222440"/>
    <lineage>
        <taxon>Eukaryota</taxon>
        <taxon>Metamonada</taxon>
        <taxon>Preaxostyla</taxon>
        <taxon>Oxymonadida</taxon>
        <taxon>Streblomastigidae</taxon>
        <taxon>Streblomastix</taxon>
    </lineage>
</organism>
<dbReference type="SUPFAM" id="SSF88723">
    <property type="entry name" value="PIN domain-like"/>
    <property type="match status" value="1"/>
</dbReference>
<feature type="region of interest" description="Disordered" evidence="1">
    <location>
        <begin position="134"/>
        <end position="175"/>
    </location>
</feature>
<dbReference type="GO" id="GO:0017108">
    <property type="term" value="F:5'-flap endonuclease activity"/>
    <property type="evidence" value="ECO:0007669"/>
    <property type="project" value="TreeGrafter"/>
</dbReference>
<feature type="compositionally biased region" description="Basic and acidic residues" evidence="1">
    <location>
        <begin position="134"/>
        <end position="145"/>
    </location>
</feature>